<dbReference type="AlphaFoldDB" id="A0A6I8U0K0"/>
<organism evidence="1 2">
    <name type="scientific">Aedes aegypti</name>
    <name type="common">Yellowfever mosquito</name>
    <name type="synonym">Culex aegypti</name>
    <dbReference type="NCBI Taxonomy" id="7159"/>
    <lineage>
        <taxon>Eukaryota</taxon>
        <taxon>Metazoa</taxon>
        <taxon>Ecdysozoa</taxon>
        <taxon>Arthropoda</taxon>
        <taxon>Hexapoda</taxon>
        <taxon>Insecta</taxon>
        <taxon>Pterygota</taxon>
        <taxon>Neoptera</taxon>
        <taxon>Endopterygota</taxon>
        <taxon>Diptera</taxon>
        <taxon>Nematocera</taxon>
        <taxon>Culicoidea</taxon>
        <taxon>Culicidae</taxon>
        <taxon>Culicinae</taxon>
        <taxon>Aedini</taxon>
        <taxon>Aedes</taxon>
        <taxon>Stegomyia</taxon>
    </lineage>
</organism>
<dbReference type="Proteomes" id="UP000008820">
    <property type="component" value="Chromosome 3"/>
</dbReference>
<keyword evidence="2" id="KW-1185">Reference proteome</keyword>
<evidence type="ECO:0000313" key="1">
    <source>
        <dbReference type="EnsemblMetazoa" id="AAEL021399-PA"/>
    </source>
</evidence>
<name>A0A6I8U0K0_AEDAE</name>
<dbReference type="EnsemblMetazoa" id="AAEL021399-RA">
    <property type="protein sequence ID" value="AAEL021399-PA"/>
    <property type="gene ID" value="AAEL021399"/>
</dbReference>
<reference evidence="1" key="2">
    <citation type="submission" date="2020-05" db="UniProtKB">
        <authorList>
            <consortium name="EnsemblMetazoa"/>
        </authorList>
    </citation>
    <scope>IDENTIFICATION</scope>
    <source>
        <strain evidence="1">LVP_AGWG</strain>
    </source>
</reference>
<reference evidence="1 2" key="1">
    <citation type="submission" date="2017-06" db="EMBL/GenBank/DDBJ databases">
        <title>Aedes aegypti genome working group (AGWG) sequencing and assembly.</title>
        <authorList>
            <consortium name="Aedes aegypti Genome Working Group (AGWG)"/>
            <person name="Matthews B.J."/>
        </authorList>
    </citation>
    <scope>NUCLEOTIDE SEQUENCE [LARGE SCALE GENOMIC DNA]</scope>
    <source>
        <strain evidence="1 2">LVP_AGWG</strain>
    </source>
</reference>
<accession>A0A6I8U0K0</accession>
<proteinExistence type="predicted"/>
<protein>
    <submittedName>
        <fullName evidence="1">Uncharacterized protein</fullName>
    </submittedName>
</protein>
<evidence type="ECO:0000313" key="2">
    <source>
        <dbReference type="Proteomes" id="UP000008820"/>
    </source>
</evidence>
<dbReference type="OrthoDB" id="7764728at2759"/>
<sequence length="353" mass="39593">MNRILTEHFFGDMMFHGKRYPTWQEKQQLAVQILEEFPHLEQTRVSENAPVESYFFWVHGGLNTGCHTGLIETRVANMRKDVSPEDRKFRRAKIKSIVVTEDQVSTAAHISALNPTPGNAKIIADGMAQAHDLHESLLQKKDENRLHSIIDTFPHFLSFEGEMIIQAFDRLHEHPNNGPSLSALLRLGLLCDKTSWSQVEDDVLRGTLRLMKALSNKGVKRTSSLQNASLGELAAEPLIRWIPFTAREPGFDELLAVKEIQPAGDPHIICAAEHFKKGNYYIALDKTIIPCGNSAVRAIEILFKSFDIFGVKAPVLLRKLDAMIASNVWRSKTSSKLDSTKDGLATELTVDSD</sequence>
<gene>
    <name evidence="1" type="primary">110678152</name>
</gene>
<dbReference type="InParanoid" id="A0A6I8U0K0"/>